<sequence length="453" mass="51810">MRRLAQGVLILGLSMMWTTSKAAVSPSEAKRLGRELTPVGAERAGNRDGSIPEWQGGLPKKKRKLTDARIDPYASENPLFSIDATNLEKYKDKLSAGQIELLKTRKGYRMDVYPSHRSCGYPETITERTKQNATLAKLSNDGSDSLDSALGGAFPFPIPQNGAEAIWNHRLRWQGLGRIEAYQTNFINPDGSFYGLGQEQLALTPFASTKVNSPREANGVQMMILDMMTSPPSRNGEVLLVHYFLGNKANNGWMYFPGQRRVRRLPALEYDNPVPGFENLETADQYPMFAGALDRYDWKLVGKQEMYIPYNNYKFVAKRKMSEVYQGLYPNRDLMRYELHRVWKIEATVKPGMRHMFARRTFYLDEDTWMLMEADQYDSQGKLWRVMEATIYPAVELGACVSQEFISWDLNANRYLGEYATQESKPTDWLAGDEGRIDPRQFEPEDLRRIGAR</sequence>
<proteinExistence type="predicted"/>
<organism evidence="3 4">
    <name type="scientific">Denitratisoma oestradiolicum</name>
    <dbReference type="NCBI Taxonomy" id="311182"/>
    <lineage>
        <taxon>Bacteria</taxon>
        <taxon>Pseudomonadati</taxon>
        <taxon>Pseudomonadota</taxon>
        <taxon>Betaproteobacteria</taxon>
        <taxon>Nitrosomonadales</taxon>
        <taxon>Sterolibacteriaceae</taxon>
        <taxon>Denitratisoma</taxon>
    </lineage>
</organism>
<dbReference type="KEGG" id="doe:DENOEST_1198"/>
<dbReference type="Proteomes" id="UP000515733">
    <property type="component" value="Chromosome"/>
</dbReference>
<accession>A0A6S6XVX2</accession>
<name>A0A6S6XVX2_9PROT</name>
<feature type="region of interest" description="Disordered" evidence="1">
    <location>
        <begin position="41"/>
        <end position="62"/>
    </location>
</feature>
<feature type="compositionally biased region" description="Basic and acidic residues" evidence="1">
    <location>
        <begin position="433"/>
        <end position="453"/>
    </location>
</feature>
<feature type="signal peptide" evidence="2">
    <location>
        <begin position="1"/>
        <end position="22"/>
    </location>
</feature>
<evidence type="ECO:0000256" key="1">
    <source>
        <dbReference type="SAM" id="MobiDB-lite"/>
    </source>
</evidence>
<feature type="region of interest" description="Disordered" evidence="1">
    <location>
        <begin position="428"/>
        <end position="453"/>
    </location>
</feature>
<feature type="chain" id="PRO_5028163776" description="Outer membrane lipoprotein-sorting protein" evidence="2">
    <location>
        <begin position="23"/>
        <end position="453"/>
    </location>
</feature>
<gene>
    <name evidence="3" type="ORF">DENOEST_1198</name>
</gene>
<dbReference type="InterPro" id="IPR010752">
    <property type="entry name" value="DUF1329"/>
</dbReference>
<dbReference type="Pfam" id="PF07044">
    <property type="entry name" value="DUF1329"/>
    <property type="match status" value="1"/>
</dbReference>
<evidence type="ECO:0000313" key="3">
    <source>
        <dbReference type="EMBL" id="CAB1368363.1"/>
    </source>
</evidence>
<protein>
    <recommendedName>
        <fullName evidence="5">Outer membrane lipoprotein-sorting protein</fullName>
    </recommendedName>
</protein>
<dbReference type="RefSeq" id="WP_197970536.1">
    <property type="nucleotide sequence ID" value="NZ_LR778301.1"/>
</dbReference>
<dbReference type="Gene3D" id="2.50.20.10">
    <property type="entry name" value="Lipoprotein localisation LolA/LolB/LppX"/>
    <property type="match status" value="1"/>
</dbReference>
<dbReference type="EMBL" id="LR778301">
    <property type="protein sequence ID" value="CAB1368363.1"/>
    <property type="molecule type" value="Genomic_DNA"/>
</dbReference>
<evidence type="ECO:0000313" key="4">
    <source>
        <dbReference type="Proteomes" id="UP000515733"/>
    </source>
</evidence>
<reference evidence="3 4" key="1">
    <citation type="submission" date="2020-03" db="EMBL/GenBank/DDBJ databases">
        <authorList>
            <consortium name="Genoscope - CEA"/>
            <person name="William W."/>
        </authorList>
    </citation>
    <scope>NUCLEOTIDE SEQUENCE [LARGE SCALE GENOMIC DNA]</scope>
    <source>
        <strain evidence="4">DSM 16959</strain>
    </source>
</reference>
<keyword evidence="4" id="KW-1185">Reference proteome</keyword>
<evidence type="ECO:0008006" key="5">
    <source>
        <dbReference type="Google" id="ProtNLM"/>
    </source>
</evidence>
<dbReference type="CDD" id="cd16329">
    <property type="entry name" value="LolA_like"/>
    <property type="match status" value="1"/>
</dbReference>
<evidence type="ECO:0000256" key="2">
    <source>
        <dbReference type="SAM" id="SignalP"/>
    </source>
</evidence>
<keyword evidence="2" id="KW-0732">Signal</keyword>
<dbReference type="AlphaFoldDB" id="A0A6S6XVX2"/>